<sequence length="325" mass="33474">MNDDQLRALLEDAVSDVEPRGSLDDIRSRTTPSRSRRPWVWGAGGAVLATAATIAAVALLSGPPGTTDAGPGPAGTTQATGPQTSATERPARAVTAYFVVQTKRGPLLYPETYAVVGDIQAEQVVERSVTGQAGDPDYGTAWPAGTTLQKAQLSDGVLSVDLAGAPVDRPAGMSQAQAELALDQAVRSAQSAFGSKLPVTFLLDGRPTPTLLGLGTGQPVPAATDEQLSPVQVDAPADGATVDSPFTVTGRAAAFEANVQWELVQGSTVVKQGFTTAEECCTLSPYSFEVTAPPGSYTLVVHDEDASGGAEGTGQVEDTKRVVVR</sequence>
<evidence type="ECO:0000256" key="1">
    <source>
        <dbReference type="SAM" id="MobiDB-lite"/>
    </source>
</evidence>
<feature type="compositionally biased region" description="Low complexity" evidence="1">
    <location>
        <begin position="63"/>
        <end position="87"/>
    </location>
</feature>
<dbReference type="KEGG" id="nps:KRR39_13105"/>
<dbReference type="RefSeq" id="WP_216937482.1">
    <property type="nucleotide sequence ID" value="NZ_CP077062.1"/>
</dbReference>
<feature type="region of interest" description="Disordered" evidence="1">
    <location>
        <begin position="17"/>
        <end position="36"/>
    </location>
</feature>
<keyword evidence="2" id="KW-1133">Transmembrane helix</keyword>
<feature type="region of interest" description="Disordered" evidence="1">
    <location>
        <begin position="63"/>
        <end position="88"/>
    </location>
</feature>
<dbReference type="Pfam" id="PF10646">
    <property type="entry name" value="Germane"/>
    <property type="match status" value="1"/>
</dbReference>
<dbReference type="AlphaFoldDB" id="A0A975XYM0"/>
<feature type="transmembrane region" description="Helical" evidence="2">
    <location>
        <begin position="39"/>
        <end position="60"/>
    </location>
</feature>
<protein>
    <submittedName>
        <fullName evidence="4">GerMN domain-containing protein</fullName>
    </submittedName>
</protein>
<evidence type="ECO:0000256" key="2">
    <source>
        <dbReference type="SAM" id="Phobius"/>
    </source>
</evidence>
<gene>
    <name evidence="4" type="ORF">KRR39_13105</name>
</gene>
<dbReference type="Proteomes" id="UP000683575">
    <property type="component" value="Chromosome"/>
</dbReference>
<reference evidence="4" key="1">
    <citation type="submission" date="2021-06" db="EMBL/GenBank/DDBJ databases">
        <title>Complete genome sequence of Nocardioides sp. G188.</title>
        <authorList>
            <person name="Im W.-T."/>
        </authorList>
    </citation>
    <scope>NUCLEOTIDE SEQUENCE</scope>
    <source>
        <strain evidence="4">G188</strain>
    </source>
</reference>
<evidence type="ECO:0000313" key="4">
    <source>
        <dbReference type="EMBL" id="QWZ06515.1"/>
    </source>
</evidence>
<keyword evidence="2" id="KW-0472">Membrane</keyword>
<proteinExistence type="predicted"/>
<dbReference type="EMBL" id="CP077062">
    <property type="protein sequence ID" value="QWZ06515.1"/>
    <property type="molecule type" value="Genomic_DNA"/>
</dbReference>
<evidence type="ECO:0000313" key="5">
    <source>
        <dbReference type="Proteomes" id="UP000683575"/>
    </source>
</evidence>
<dbReference type="Pfam" id="PF10648">
    <property type="entry name" value="Gmad2"/>
    <property type="match status" value="1"/>
</dbReference>
<feature type="domain" description="GerMN" evidence="3">
    <location>
        <begin position="121"/>
        <end position="212"/>
    </location>
</feature>
<dbReference type="SMART" id="SM00909">
    <property type="entry name" value="Germane"/>
    <property type="match status" value="1"/>
</dbReference>
<keyword evidence="2" id="KW-0812">Transmembrane</keyword>
<feature type="region of interest" description="Disordered" evidence="1">
    <location>
        <begin position="305"/>
        <end position="325"/>
    </location>
</feature>
<accession>A0A975XYM0</accession>
<keyword evidence="5" id="KW-1185">Reference proteome</keyword>
<name>A0A975XYM0_9ACTN</name>
<evidence type="ECO:0000259" key="3">
    <source>
        <dbReference type="SMART" id="SM00909"/>
    </source>
</evidence>
<dbReference type="InterPro" id="IPR019606">
    <property type="entry name" value="GerMN"/>
</dbReference>
<dbReference type="InterPro" id="IPR018911">
    <property type="entry name" value="Gmad2_Ig-like_dom"/>
</dbReference>
<organism evidence="4 5">
    <name type="scientific">Nocardioides panacis</name>
    <dbReference type="NCBI Taxonomy" id="2849501"/>
    <lineage>
        <taxon>Bacteria</taxon>
        <taxon>Bacillati</taxon>
        <taxon>Actinomycetota</taxon>
        <taxon>Actinomycetes</taxon>
        <taxon>Propionibacteriales</taxon>
        <taxon>Nocardioidaceae</taxon>
        <taxon>Nocardioides</taxon>
    </lineage>
</organism>
<feature type="compositionally biased region" description="Basic and acidic residues" evidence="1">
    <location>
        <begin position="17"/>
        <end position="28"/>
    </location>
</feature>